<gene>
    <name evidence="3" type="ORF">KIW84_031841</name>
</gene>
<dbReference type="NCBIfam" id="TIGR00756">
    <property type="entry name" value="PPR"/>
    <property type="match status" value="1"/>
</dbReference>
<dbReference type="InterPro" id="IPR011990">
    <property type="entry name" value="TPR-like_helical_dom_sf"/>
</dbReference>
<sequence>MAMLKKPFTSQTKHAQLIIFGAEMNLVLKTAVVDMYSKCRRMEDVIKVSNLTPEYDVTSNAVKAFRGAASPNVISWTSLTAGFTENGLEEESFQLFAEMRAAGVQPNSFTLSTILGACNKMRHQTGLVKTTSNLQNIVGGMMSYDMRGLLLRDVPPMPIHALATALANAPPEQQRTMLGEALYPLIKTCWNMIQLLRLPACFWRWTSLKYCI</sequence>
<feature type="repeat" description="PPR" evidence="2">
    <location>
        <begin position="72"/>
        <end position="106"/>
    </location>
</feature>
<dbReference type="PROSITE" id="PS51375">
    <property type="entry name" value="PPR"/>
    <property type="match status" value="1"/>
</dbReference>
<dbReference type="EMBL" id="JAMSHJ010000003">
    <property type="protein sequence ID" value="KAI5426162.1"/>
    <property type="molecule type" value="Genomic_DNA"/>
</dbReference>
<dbReference type="GO" id="GO:0003723">
    <property type="term" value="F:RNA binding"/>
    <property type="evidence" value="ECO:0007669"/>
    <property type="project" value="InterPro"/>
</dbReference>
<evidence type="ECO:0000313" key="3">
    <source>
        <dbReference type="EMBL" id="KAI5426162.1"/>
    </source>
</evidence>
<evidence type="ECO:0000256" key="1">
    <source>
        <dbReference type="ARBA" id="ARBA00022737"/>
    </source>
</evidence>
<dbReference type="SUPFAM" id="SSF63570">
    <property type="entry name" value="PABC (PABP) domain"/>
    <property type="match status" value="1"/>
</dbReference>
<evidence type="ECO:0008006" key="5">
    <source>
        <dbReference type="Google" id="ProtNLM"/>
    </source>
</evidence>
<proteinExistence type="predicted"/>
<name>A0A9D4XTB7_PEA</name>
<dbReference type="Gene3D" id="1.25.40.10">
    <property type="entry name" value="Tetratricopeptide repeat domain"/>
    <property type="match status" value="1"/>
</dbReference>
<dbReference type="Proteomes" id="UP001058974">
    <property type="component" value="Chromosome 3"/>
</dbReference>
<dbReference type="PANTHER" id="PTHR47926">
    <property type="entry name" value="PENTATRICOPEPTIDE REPEAT-CONTAINING PROTEIN"/>
    <property type="match status" value="1"/>
</dbReference>
<organism evidence="3 4">
    <name type="scientific">Pisum sativum</name>
    <name type="common">Garden pea</name>
    <name type="synonym">Lathyrus oleraceus</name>
    <dbReference type="NCBI Taxonomy" id="3888"/>
    <lineage>
        <taxon>Eukaryota</taxon>
        <taxon>Viridiplantae</taxon>
        <taxon>Streptophyta</taxon>
        <taxon>Embryophyta</taxon>
        <taxon>Tracheophyta</taxon>
        <taxon>Spermatophyta</taxon>
        <taxon>Magnoliopsida</taxon>
        <taxon>eudicotyledons</taxon>
        <taxon>Gunneridae</taxon>
        <taxon>Pentapetalae</taxon>
        <taxon>rosids</taxon>
        <taxon>fabids</taxon>
        <taxon>Fabales</taxon>
        <taxon>Fabaceae</taxon>
        <taxon>Papilionoideae</taxon>
        <taxon>50 kb inversion clade</taxon>
        <taxon>NPAAA clade</taxon>
        <taxon>Hologalegina</taxon>
        <taxon>IRL clade</taxon>
        <taxon>Fabeae</taxon>
        <taxon>Lathyrus</taxon>
    </lineage>
</organism>
<dbReference type="InterPro" id="IPR002885">
    <property type="entry name" value="PPR_rpt"/>
</dbReference>
<dbReference type="GO" id="GO:0009451">
    <property type="term" value="P:RNA modification"/>
    <property type="evidence" value="ECO:0007669"/>
    <property type="project" value="InterPro"/>
</dbReference>
<keyword evidence="4" id="KW-1185">Reference proteome</keyword>
<dbReference type="Gramene" id="Psat03G0184100-T1">
    <property type="protein sequence ID" value="KAI5426162.1"/>
    <property type="gene ID" value="KIW84_031841"/>
</dbReference>
<comment type="caution">
    <text evidence="3">The sequence shown here is derived from an EMBL/GenBank/DDBJ whole genome shotgun (WGS) entry which is preliminary data.</text>
</comment>
<dbReference type="PANTHER" id="PTHR47926:SF471">
    <property type="entry name" value="DYW DOMAIN-CONTAINING PROTEIN"/>
    <property type="match status" value="1"/>
</dbReference>
<accession>A0A9D4XTB7</accession>
<dbReference type="Gene3D" id="1.10.1900.10">
    <property type="entry name" value="c-terminal domain of poly(a) binding protein"/>
    <property type="match status" value="1"/>
</dbReference>
<dbReference type="InterPro" id="IPR046960">
    <property type="entry name" value="PPR_At4g14850-like_plant"/>
</dbReference>
<protein>
    <recommendedName>
        <fullName evidence="5">Pentatricopeptide repeat-containing protein</fullName>
    </recommendedName>
</protein>
<evidence type="ECO:0000313" key="4">
    <source>
        <dbReference type="Proteomes" id="UP001058974"/>
    </source>
</evidence>
<dbReference type="Pfam" id="PF13041">
    <property type="entry name" value="PPR_2"/>
    <property type="match status" value="1"/>
</dbReference>
<dbReference type="InterPro" id="IPR036053">
    <property type="entry name" value="PABP-dom"/>
</dbReference>
<evidence type="ECO:0000256" key="2">
    <source>
        <dbReference type="PROSITE-ProRule" id="PRU00708"/>
    </source>
</evidence>
<dbReference type="AlphaFoldDB" id="A0A9D4XTB7"/>
<reference evidence="3 4" key="1">
    <citation type="journal article" date="2022" name="Nat. Genet.">
        <title>Improved pea reference genome and pan-genome highlight genomic features and evolutionary characteristics.</title>
        <authorList>
            <person name="Yang T."/>
            <person name="Liu R."/>
            <person name="Luo Y."/>
            <person name="Hu S."/>
            <person name="Wang D."/>
            <person name="Wang C."/>
            <person name="Pandey M.K."/>
            <person name="Ge S."/>
            <person name="Xu Q."/>
            <person name="Li N."/>
            <person name="Li G."/>
            <person name="Huang Y."/>
            <person name="Saxena R.K."/>
            <person name="Ji Y."/>
            <person name="Li M."/>
            <person name="Yan X."/>
            <person name="He Y."/>
            <person name="Liu Y."/>
            <person name="Wang X."/>
            <person name="Xiang C."/>
            <person name="Varshney R.K."/>
            <person name="Ding H."/>
            <person name="Gao S."/>
            <person name="Zong X."/>
        </authorList>
    </citation>
    <scope>NUCLEOTIDE SEQUENCE [LARGE SCALE GENOMIC DNA]</scope>
    <source>
        <strain evidence="3 4">cv. Zhongwan 6</strain>
    </source>
</reference>
<keyword evidence="1" id="KW-0677">Repeat</keyword>